<dbReference type="PROSITE" id="PS01095">
    <property type="entry name" value="GH18_1"/>
    <property type="match status" value="1"/>
</dbReference>
<evidence type="ECO:0000256" key="3">
    <source>
        <dbReference type="ARBA" id="ARBA00012729"/>
    </source>
</evidence>
<dbReference type="InterPro" id="IPR029070">
    <property type="entry name" value="Chitinase_insertion_sf"/>
</dbReference>
<dbReference type="SMART" id="SM00636">
    <property type="entry name" value="Glyco_18"/>
    <property type="match status" value="1"/>
</dbReference>
<dbReference type="GO" id="GO:0008061">
    <property type="term" value="F:chitin binding"/>
    <property type="evidence" value="ECO:0007669"/>
    <property type="project" value="InterPro"/>
</dbReference>
<dbReference type="GO" id="GO:0005576">
    <property type="term" value="C:extracellular region"/>
    <property type="evidence" value="ECO:0007669"/>
    <property type="project" value="TreeGrafter"/>
</dbReference>
<evidence type="ECO:0000256" key="5">
    <source>
        <dbReference type="ARBA" id="ARBA00023024"/>
    </source>
</evidence>
<evidence type="ECO:0000256" key="2">
    <source>
        <dbReference type="ARBA" id="ARBA00008682"/>
    </source>
</evidence>
<reference evidence="11 12" key="1">
    <citation type="submission" date="2017-04" db="EMBL/GenBank/DDBJ databases">
        <title>Draft genome sequence of Tuber borchii Vittad., a whitish edible truffle.</title>
        <authorList>
            <consortium name="DOE Joint Genome Institute"/>
            <person name="Murat C."/>
            <person name="Kuo A."/>
            <person name="Barry K.W."/>
            <person name="Clum A."/>
            <person name="Dockter R.B."/>
            <person name="Fauchery L."/>
            <person name="Iotti M."/>
            <person name="Kohler A."/>
            <person name="Labutti K."/>
            <person name="Lindquist E.A."/>
            <person name="Lipzen A."/>
            <person name="Ohm R.A."/>
            <person name="Wang M."/>
            <person name="Grigoriev I.V."/>
            <person name="Zambonelli A."/>
            <person name="Martin F.M."/>
        </authorList>
    </citation>
    <scope>NUCLEOTIDE SEQUENCE [LARGE SCALE GENOMIC DNA]</scope>
    <source>
        <strain evidence="11 12">Tbo3840</strain>
    </source>
</reference>
<dbReference type="GO" id="GO:0000272">
    <property type="term" value="P:polysaccharide catabolic process"/>
    <property type="evidence" value="ECO:0007669"/>
    <property type="project" value="UniProtKB-KW"/>
</dbReference>
<dbReference type="OrthoDB" id="76388at2759"/>
<dbReference type="Pfam" id="PF00704">
    <property type="entry name" value="Glyco_hydro_18"/>
    <property type="match status" value="1"/>
</dbReference>
<dbReference type="SUPFAM" id="SSF51445">
    <property type="entry name" value="(Trans)glycosidases"/>
    <property type="match status" value="1"/>
</dbReference>
<keyword evidence="5" id="KW-0146">Chitin degradation</keyword>
<proteinExistence type="inferred from homology"/>
<dbReference type="InterPro" id="IPR001223">
    <property type="entry name" value="Glyco_hydro18_cat"/>
</dbReference>
<keyword evidence="12" id="KW-1185">Reference proteome</keyword>
<name>A0A2T7A0D3_TUBBO</name>
<evidence type="ECO:0000313" key="11">
    <source>
        <dbReference type="EMBL" id="PUU81202.1"/>
    </source>
</evidence>
<dbReference type="Gene3D" id="3.10.50.10">
    <property type="match status" value="1"/>
</dbReference>
<keyword evidence="8" id="KW-0624">Polysaccharide degradation</keyword>
<feature type="domain" description="GH18" evidence="10">
    <location>
        <begin position="45"/>
        <end position="353"/>
    </location>
</feature>
<organism evidence="11 12">
    <name type="scientific">Tuber borchii</name>
    <name type="common">White truffle</name>
    <dbReference type="NCBI Taxonomy" id="42251"/>
    <lineage>
        <taxon>Eukaryota</taxon>
        <taxon>Fungi</taxon>
        <taxon>Dikarya</taxon>
        <taxon>Ascomycota</taxon>
        <taxon>Pezizomycotina</taxon>
        <taxon>Pezizomycetes</taxon>
        <taxon>Pezizales</taxon>
        <taxon>Tuberaceae</taxon>
        <taxon>Tuber</taxon>
    </lineage>
</organism>
<comment type="caution">
    <text evidence="11">The sequence shown here is derived from an EMBL/GenBank/DDBJ whole genome shotgun (WGS) entry which is preliminary data.</text>
</comment>
<keyword evidence="6" id="KW-0119">Carbohydrate metabolism</keyword>
<accession>A0A2T7A0D3</accession>
<evidence type="ECO:0000256" key="1">
    <source>
        <dbReference type="ARBA" id="ARBA00000822"/>
    </source>
</evidence>
<dbReference type="PANTHER" id="PTHR11177:SF228">
    <property type="entry name" value="CHITINASE"/>
    <property type="match status" value="1"/>
</dbReference>
<gene>
    <name evidence="11" type="ORF">B9Z19DRAFT_1099929</name>
</gene>
<dbReference type="InterPro" id="IPR017853">
    <property type="entry name" value="GH"/>
</dbReference>
<comment type="catalytic activity">
    <reaction evidence="1">
        <text>Random endo-hydrolysis of N-acetyl-beta-D-glucosaminide (1-&gt;4)-beta-linkages in chitin and chitodextrins.</text>
        <dbReference type="EC" id="3.2.1.14"/>
    </reaction>
</comment>
<sequence>MSHQFGLPAPPVPWYSHPRFNTLKDHFTGSLHHHHHSHLEPLRIYANGVYYPNWRIYKNEPPSSLKLGLISHVFYSFAWVKPDGTVYLSDEWADSQIDVDGVKGCLRSFQNLKTKHSHLKVVLSVGGGGKGSDNFAAVAANHASREQFAHTARELVNEYGLDGIDIDWEHPSDHEQGHDYIALLAAIRQHLPSPRYVLTSALPAGEWALQNIDLHRAHQYLDYINLMTYDFSGPWSVPSSKILLGIPAYGRSFLGCHNPGQQYSGSAGEEGTFEYKDLPRPGATEYTDDKLGAAWCVGGDGGWVSYDNPTTVKLKADYAKNNRLGGVFFWTGTADGEGPRSLVEASFSRLHSQ</sequence>
<evidence type="ECO:0000256" key="6">
    <source>
        <dbReference type="ARBA" id="ARBA00023277"/>
    </source>
</evidence>
<dbReference type="Gene3D" id="3.20.20.80">
    <property type="entry name" value="Glycosidases"/>
    <property type="match status" value="2"/>
</dbReference>
<dbReference type="PANTHER" id="PTHR11177">
    <property type="entry name" value="CHITINASE"/>
    <property type="match status" value="1"/>
</dbReference>
<evidence type="ECO:0000313" key="12">
    <source>
        <dbReference type="Proteomes" id="UP000244722"/>
    </source>
</evidence>
<dbReference type="Proteomes" id="UP000244722">
    <property type="component" value="Unassembled WGS sequence"/>
</dbReference>
<dbReference type="InterPro" id="IPR001579">
    <property type="entry name" value="Glyco_hydro_18_chit_AS"/>
</dbReference>
<evidence type="ECO:0000256" key="4">
    <source>
        <dbReference type="ARBA" id="ARBA00022801"/>
    </source>
</evidence>
<dbReference type="InterPro" id="IPR011583">
    <property type="entry name" value="Chitinase_II/V-like_cat"/>
</dbReference>
<dbReference type="InterPro" id="IPR050314">
    <property type="entry name" value="Glycosyl_Hydrlase_18"/>
</dbReference>
<dbReference type="GO" id="GO:0008843">
    <property type="term" value="F:endochitinase activity"/>
    <property type="evidence" value="ECO:0007669"/>
    <property type="project" value="UniProtKB-EC"/>
</dbReference>
<dbReference type="PROSITE" id="PS51910">
    <property type="entry name" value="GH18_2"/>
    <property type="match status" value="1"/>
</dbReference>
<dbReference type="EC" id="3.2.1.14" evidence="3"/>
<evidence type="ECO:0000256" key="7">
    <source>
        <dbReference type="ARBA" id="ARBA00023295"/>
    </source>
</evidence>
<dbReference type="STRING" id="42251.A0A2T7A0D3"/>
<evidence type="ECO:0000256" key="9">
    <source>
        <dbReference type="RuleBase" id="RU000489"/>
    </source>
</evidence>
<keyword evidence="4 9" id="KW-0378">Hydrolase</keyword>
<evidence type="ECO:0000256" key="8">
    <source>
        <dbReference type="ARBA" id="ARBA00023326"/>
    </source>
</evidence>
<protein>
    <recommendedName>
        <fullName evidence="3">chitinase</fullName>
        <ecNumber evidence="3">3.2.1.14</ecNumber>
    </recommendedName>
</protein>
<dbReference type="SUPFAM" id="SSF54556">
    <property type="entry name" value="Chitinase insertion domain"/>
    <property type="match status" value="1"/>
</dbReference>
<dbReference type="GO" id="GO:0006032">
    <property type="term" value="P:chitin catabolic process"/>
    <property type="evidence" value="ECO:0007669"/>
    <property type="project" value="UniProtKB-KW"/>
</dbReference>
<evidence type="ECO:0000259" key="10">
    <source>
        <dbReference type="PROSITE" id="PS51910"/>
    </source>
</evidence>
<keyword evidence="7 9" id="KW-0326">Glycosidase</keyword>
<dbReference type="AlphaFoldDB" id="A0A2T7A0D3"/>
<comment type="similarity">
    <text evidence="2">Belongs to the glycosyl hydrolase 18 family. Chitinase class V subfamily.</text>
</comment>
<dbReference type="EMBL" id="NESQ01000049">
    <property type="protein sequence ID" value="PUU81202.1"/>
    <property type="molecule type" value="Genomic_DNA"/>
</dbReference>